<gene>
    <name evidence="1" type="ordered locus">Acid_0365</name>
</gene>
<name>Q02C39_SOLUE</name>
<reference evidence="1" key="1">
    <citation type="submission" date="2006-10" db="EMBL/GenBank/DDBJ databases">
        <title>Complete sequence of Solibacter usitatus Ellin6076.</title>
        <authorList>
            <consortium name="US DOE Joint Genome Institute"/>
            <person name="Copeland A."/>
            <person name="Lucas S."/>
            <person name="Lapidus A."/>
            <person name="Barry K."/>
            <person name="Detter J.C."/>
            <person name="Glavina del Rio T."/>
            <person name="Hammon N."/>
            <person name="Israni S."/>
            <person name="Dalin E."/>
            <person name="Tice H."/>
            <person name="Pitluck S."/>
            <person name="Thompson L.S."/>
            <person name="Brettin T."/>
            <person name="Bruce D."/>
            <person name="Han C."/>
            <person name="Tapia R."/>
            <person name="Gilna P."/>
            <person name="Schmutz J."/>
            <person name="Larimer F."/>
            <person name="Land M."/>
            <person name="Hauser L."/>
            <person name="Kyrpides N."/>
            <person name="Mikhailova N."/>
            <person name="Janssen P.H."/>
            <person name="Kuske C.R."/>
            <person name="Richardson P."/>
        </authorList>
    </citation>
    <scope>NUCLEOTIDE SEQUENCE</scope>
    <source>
        <strain evidence="1">Ellin6076</strain>
    </source>
</reference>
<dbReference type="STRING" id="234267.Acid_0365"/>
<dbReference type="EMBL" id="CP000473">
    <property type="protein sequence ID" value="ABJ81377.1"/>
    <property type="molecule type" value="Genomic_DNA"/>
</dbReference>
<dbReference type="KEGG" id="sus:Acid_0365"/>
<dbReference type="AlphaFoldDB" id="Q02C39"/>
<dbReference type="HOGENOM" id="CLU_2071579_0_0_0"/>
<dbReference type="InParanoid" id="Q02C39"/>
<dbReference type="eggNOG" id="ENOG502ZSK6">
    <property type="taxonomic scope" value="Bacteria"/>
</dbReference>
<organism evidence="1">
    <name type="scientific">Solibacter usitatus (strain Ellin6076)</name>
    <dbReference type="NCBI Taxonomy" id="234267"/>
    <lineage>
        <taxon>Bacteria</taxon>
        <taxon>Pseudomonadati</taxon>
        <taxon>Acidobacteriota</taxon>
        <taxon>Terriglobia</taxon>
        <taxon>Bryobacterales</taxon>
        <taxon>Solibacteraceae</taxon>
        <taxon>Candidatus Solibacter</taxon>
    </lineage>
</organism>
<protein>
    <submittedName>
        <fullName evidence="1">Uncharacterized protein</fullName>
    </submittedName>
</protein>
<proteinExistence type="predicted"/>
<sequence length="118" mass="12662">MEARFRDLLSEAVHIAEMYRADFGAALKPPAAVTAFRFKASAKPKAKKAAVKGKPVAAAPVKVDPPAAKPNPKVAGLQKRLATARKKLDDAKTAGTPTRVLEDKIYEIEDELRLAAQA</sequence>
<accession>Q02C39</accession>
<evidence type="ECO:0000313" key="1">
    <source>
        <dbReference type="EMBL" id="ABJ81377.1"/>
    </source>
</evidence>